<accession>A0ABR0P0M2</accession>
<dbReference type="EMBL" id="JARKNE010000008">
    <property type="protein sequence ID" value="KAK5811149.1"/>
    <property type="molecule type" value="Genomic_DNA"/>
</dbReference>
<dbReference type="Proteomes" id="UP001358586">
    <property type="component" value="Chromosome 8"/>
</dbReference>
<gene>
    <name evidence="2" type="ORF">PVK06_026471</name>
</gene>
<evidence type="ECO:0000313" key="3">
    <source>
        <dbReference type="Proteomes" id="UP001358586"/>
    </source>
</evidence>
<feature type="domain" description="Reverse transcriptase zinc-binding" evidence="1">
    <location>
        <begin position="2"/>
        <end position="36"/>
    </location>
</feature>
<proteinExistence type="predicted"/>
<evidence type="ECO:0000259" key="1">
    <source>
        <dbReference type="Pfam" id="PF13966"/>
    </source>
</evidence>
<keyword evidence="3" id="KW-1185">Reference proteome</keyword>
<reference evidence="2 3" key="1">
    <citation type="submission" date="2023-03" db="EMBL/GenBank/DDBJ databases">
        <title>WGS of Gossypium arboreum.</title>
        <authorList>
            <person name="Yu D."/>
        </authorList>
    </citation>
    <scope>NUCLEOTIDE SEQUENCE [LARGE SCALE GENOMIC DNA]</scope>
    <source>
        <tissue evidence="2">Leaf</tissue>
    </source>
</reference>
<name>A0ABR0P0M2_GOSAR</name>
<dbReference type="Pfam" id="PF13966">
    <property type="entry name" value="zf-RVT"/>
    <property type="match status" value="1"/>
</dbReference>
<evidence type="ECO:0000313" key="2">
    <source>
        <dbReference type="EMBL" id="KAK5811149.1"/>
    </source>
</evidence>
<sequence length="113" mass="13582">MQYRKLAINTSCPRCGERAETMDHLFRECPVTVETWKSLSLRHIVMIKNMDFEQWLTWVLWLEMRMGQFFYHIQKSTKVSSLHLLLKPQPVRKRYKLESKRDGSQSFSKETLS</sequence>
<comment type="caution">
    <text evidence="2">The sequence shown here is derived from an EMBL/GenBank/DDBJ whole genome shotgun (WGS) entry which is preliminary data.</text>
</comment>
<protein>
    <recommendedName>
        <fullName evidence="1">Reverse transcriptase zinc-binding domain-containing protein</fullName>
    </recommendedName>
</protein>
<organism evidence="2 3">
    <name type="scientific">Gossypium arboreum</name>
    <name type="common">Tree cotton</name>
    <name type="synonym">Gossypium nanking</name>
    <dbReference type="NCBI Taxonomy" id="29729"/>
    <lineage>
        <taxon>Eukaryota</taxon>
        <taxon>Viridiplantae</taxon>
        <taxon>Streptophyta</taxon>
        <taxon>Embryophyta</taxon>
        <taxon>Tracheophyta</taxon>
        <taxon>Spermatophyta</taxon>
        <taxon>Magnoliopsida</taxon>
        <taxon>eudicotyledons</taxon>
        <taxon>Gunneridae</taxon>
        <taxon>Pentapetalae</taxon>
        <taxon>rosids</taxon>
        <taxon>malvids</taxon>
        <taxon>Malvales</taxon>
        <taxon>Malvaceae</taxon>
        <taxon>Malvoideae</taxon>
        <taxon>Gossypium</taxon>
    </lineage>
</organism>
<dbReference type="InterPro" id="IPR026960">
    <property type="entry name" value="RVT-Znf"/>
</dbReference>